<dbReference type="InterPro" id="IPR002549">
    <property type="entry name" value="AI-2E-like"/>
</dbReference>
<dbReference type="PANTHER" id="PTHR21716">
    <property type="entry name" value="TRANSMEMBRANE PROTEIN"/>
    <property type="match status" value="1"/>
</dbReference>
<accession>A0A4R2EVT3</accession>
<dbReference type="EMBL" id="SLWB01000001">
    <property type="protein sequence ID" value="TCN73142.1"/>
    <property type="molecule type" value="Genomic_DNA"/>
</dbReference>
<keyword evidence="10" id="KW-1185">Reference proteome</keyword>
<evidence type="ECO:0000256" key="7">
    <source>
        <dbReference type="ARBA" id="ARBA00023136"/>
    </source>
</evidence>
<sequence>MLPFYVYMQSLRTQVNSYISLKLFLMNKLARYILIVAVASIVVFLLWYFKSIVAYILISAVLSIIGKPMVNLLMKIKIGKFKVPKWLCAGTTLILIWLLVVIFFKTFVPLVVNEANKLANVNVTSLVNELSPTLSSFEDGLSKYLPEAKELNLEQSLTDQVKSAVSIGSISSIFSRFTEFIGNVFIAAFSISFITFFFLKDESLFFEGVLLIFPSRYEHNVNRALDAITKLLMRYFIGIVTESILIMILLTIGLRIIGVPIGQGLVIGLIAGILNVVPYIGPLVGTFVGIFLTVTTNIDVLSMAQISHLIIYIAIVFGVVHLIDNIVFQPLIYSNSVNAHPLEIFLVILIAGSIAGIMGMLLAIPTYTVLRVFAKEFFNNFRVVQKLTENI</sequence>
<keyword evidence="3" id="KW-0813">Transport</keyword>
<feature type="transmembrane region" description="Helical" evidence="8">
    <location>
        <begin position="264"/>
        <end position="294"/>
    </location>
</feature>
<keyword evidence="7 8" id="KW-0472">Membrane</keyword>
<dbReference type="Proteomes" id="UP000294830">
    <property type="component" value="Unassembled WGS sequence"/>
</dbReference>
<reference evidence="9 10" key="1">
    <citation type="submission" date="2019-03" db="EMBL/GenBank/DDBJ databases">
        <title>Genomic Encyclopedia of Archaeal and Bacterial Type Strains, Phase II (KMG-II): from individual species to whole genera.</title>
        <authorList>
            <person name="Goeker M."/>
        </authorList>
    </citation>
    <scope>NUCLEOTIDE SEQUENCE [LARGE SCALE GENOMIC DNA]</scope>
    <source>
        <strain evidence="9 10">RL-C</strain>
    </source>
</reference>
<feature type="transmembrane region" description="Helical" evidence="8">
    <location>
        <begin position="86"/>
        <end position="108"/>
    </location>
</feature>
<feature type="transmembrane region" description="Helical" evidence="8">
    <location>
        <begin position="344"/>
        <end position="370"/>
    </location>
</feature>
<comment type="caution">
    <text evidence="9">The sequence shown here is derived from an EMBL/GenBank/DDBJ whole genome shotgun (WGS) entry which is preliminary data.</text>
</comment>
<evidence type="ECO:0000256" key="2">
    <source>
        <dbReference type="ARBA" id="ARBA00009773"/>
    </source>
</evidence>
<evidence type="ECO:0000256" key="8">
    <source>
        <dbReference type="SAM" id="Phobius"/>
    </source>
</evidence>
<evidence type="ECO:0000256" key="1">
    <source>
        <dbReference type="ARBA" id="ARBA00004651"/>
    </source>
</evidence>
<keyword evidence="4" id="KW-1003">Cell membrane</keyword>
<gene>
    <name evidence="9" type="ORF">CLV25_101361</name>
</gene>
<feature type="transmembrane region" description="Helical" evidence="8">
    <location>
        <begin position="55"/>
        <end position="74"/>
    </location>
</feature>
<dbReference type="AlphaFoldDB" id="A0A4R2EVT3"/>
<keyword evidence="6 8" id="KW-1133">Transmembrane helix</keyword>
<evidence type="ECO:0000256" key="6">
    <source>
        <dbReference type="ARBA" id="ARBA00022989"/>
    </source>
</evidence>
<feature type="transmembrane region" description="Helical" evidence="8">
    <location>
        <begin position="29"/>
        <end position="49"/>
    </location>
</feature>
<proteinExistence type="inferred from homology"/>
<organism evidence="9 10">
    <name type="scientific">Acetobacteroides hydrogenigenes</name>
    <dbReference type="NCBI Taxonomy" id="979970"/>
    <lineage>
        <taxon>Bacteria</taxon>
        <taxon>Pseudomonadati</taxon>
        <taxon>Bacteroidota</taxon>
        <taxon>Bacteroidia</taxon>
        <taxon>Bacteroidales</taxon>
        <taxon>Rikenellaceae</taxon>
        <taxon>Acetobacteroides</taxon>
    </lineage>
</organism>
<evidence type="ECO:0000256" key="3">
    <source>
        <dbReference type="ARBA" id="ARBA00022448"/>
    </source>
</evidence>
<evidence type="ECO:0000256" key="4">
    <source>
        <dbReference type="ARBA" id="ARBA00022475"/>
    </source>
</evidence>
<dbReference type="PANTHER" id="PTHR21716:SF53">
    <property type="entry name" value="PERMEASE PERM-RELATED"/>
    <property type="match status" value="1"/>
</dbReference>
<dbReference type="GO" id="GO:0055085">
    <property type="term" value="P:transmembrane transport"/>
    <property type="evidence" value="ECO:0007669"/>
    <property type="project" value="TreeGrafter"/>
</dbReference>
<dbReference type="Pfam" id="PF01594">
    <property type="entry name" value="AI-2E_transport"/>
    <property type="match status" value="1"/>
</dbReference>
<dbReference type="GO" id="GO:0005886">
    <property type="term" value="C:plasma membrane"/>
    <property type="evidence" value="ECO:0007669"/>
    <property type="project" value="UniProtKB-SubCell"/>
</dbReference>
<feature type="transmembrane region" description="Helical" evidence="8">
    <location>
        <begin position="235"/>
        <end position="258"/>
    </location>
</feature>
<feature type="transmembrane region" description="Helical" evidence="8">
    <location>
        <begin position="306"/>
        <end position="332"/>
    </location>
</feature>
<name>A0A4R2EVT3_9BACT</name>
<feature type="transmembrane region" description="Helical" evidence="8">
    <location>
        <begin position="180"/>
        <end position="199"/>
    </location>
</feature>
<evidence type="ECO:0000313" key="9">
    <source>
        <dbReference type="EMBL" id="TCN73142.1"/>
    </source>
</evidence>
<keyword evidence="5 8" id="KW-0812">Transmembrane</keyword>
<comment type="subcellular location">
    <subcellularLocation>
        <location evidence="1">Cell membrane</location>
        <topology evidence="1">Multi-pass membrane protein</topology>
    </subcellularLocation>
</comment>
<evidence type="ECO:0000313" key="10">
    <source>
        <dbReference type="Proteomes" id="UP000294830"/>
    </source>
</evidence>
<protein>
    <submittedName>
        <fullName evidence="9">Putative PurR-regulated permease PerM</fullName>
    </submittedName>
</protein>
<evidence type="ECO:0000256" key="5">
    <source>
        <dbReference type="ARBA" id="ARBA00022692"/>
    </source>
</evidence>
<dbReference type="OrthoDB" id="9793390at2"/>
<comment type="similarity">
    <text evidence="2">Belongs to the autoinducer-2 exporter (AI-2E) (TC 2.A.86) family.</text>
</comment>